<dbReference type="InterPro" id="IPR013902">
    <property type="entry name" value="Mug135-like_C"/>
</dbReference>
<accession>A0A8J5UGM3</accession>
<comment type="caution">
    <text evidence="3">The sequence shown here is derived from an EMBL/GenBank/DDBJ whole genome shotgun (WGS) entry which is preliminary data.</text>
</comment>
<dbReference type="EMBL" id="JAGSYN010000315">
    <property type="protein sequence ID" value="KAG7660377.1"/>
    <property type="molecule type" value="Genomic_DNA"/>
</dbReference>
<dbReference type="RefSeq" id="XP_049260611.1">
    <property type="nucleotide sequence ID" value="XM_049410250.1"/>
</dbReference>
<evidence type="ECO:0000259" key="2">
    <source>
        <dbReference type="Pfam" id="PF08593"/>
    </source>
</evidence>
<gene>
    <name evidence="3" type="ORF">J8A68_006111</name>
</gene>
<proteinExistence type="inferred from homology"/>
<evidence type="ECO:0000256" key="1">
    <source>
        <dbReference type="ARBA" id="ARBA00005788"/>
    </source>
</evidence>
<evidence type="ECO:0000313" key="4">
    <source>
        <dbReference type="Proteomes" id="UP000694255"/>
    </source>
</evidence>
<dbReference type="AlphaFoldDB" id="A0A8J5UGM3"/>
<evidence type="ECO:0000313" key="3">
    <source>
        <dbReference type="EMBL" id="KAG7660377.1"/>
    </source>
</evidence>
<organism evidence="3 4">
    <name type="scientific">[Candida] subhashii</name>
    <dbReference type="NCBI Taxonomy" id="561895"/>
    <lineage>
        <taxon>Eukaryota</taxon>
        <taxon>Fungi</taxon>
        <taxon>Dikarya</taxon>
        <taxon>Ascomycota</taxon>
        <taxon>Saccharomycotina</taxon>
        <taxon>Pichiomycetes</taxon>
        <taxon>Debaryomycetaceae</taxon>
        <taxon>Spathaspora</taxon>
    </lineage>
</organism>
<comment type="similarity">
    <text evidence="1">Belongs to the UPF0612 family.</text>
</comment>
<dbReference type="Proteomes" id="UP000694255">
    <property type="component" value="Unassembled WGS sequence"/>
</dbReference>
<dbReference type="GeneID" id="73472910"/>
<dbReference type="OrthoDB" id="5297016at2759"/>
<dbReference type="Pfam" id="PF08593">
    <property type="entry name" value="Mug135_C"/>
    <property type="match status" value="1"/>
</dbReference>
<protein>
    <recommendedName>
        <fullName evidence="2">Mug135-like C-terminal domain-containing protein</fullName>
    </recommendedName>
</protein>
<sequence length="79" mass="8985">MYLDSDHGKGKCSITFPDGYSPQEYGLREIYTIEDVDGLRLFEVIRYLEGLQIGYSLESSDAKLRMLLKSKVSSTLNDD</sequence>
<keyword evidence="4" id="KW-1185">Reference proteome</keyword>
<name>A0A8J5UGM3_9ASCO</name>
<feature type="domain" description="Mug135-like C-terminal" evidence="2">
    <location>
        <begin position="13"/>
        <end position="68"/>
    </location>
</feature>
<reference evidence="3 4" key="1">
    <citation type="journal article" date="2021" name="DNA Res.">
        <title>Genome analysis of Candida subhashii reveals its hybrid nature and dual mitochondrial genome conformations.</title>
        <authorList>
            <person name="Mixao V."/>
            <person name="Hegedusova E."/>
            <person name="Saus E."/>
            <person name="Pryszcz L.P."/>
            <person name="Cillingova A."/>
            <person name="Nosek J."/>
            <person name="Gabaldon T."/>
        </authorList>
    </citation>
    <scope>NUCLEOTIDE SEQUENCE [LARGE SCALE GENOMIC DNA]</scope>
    <source>
        <strain evidence="3 4">CBS 10753</strain>
    </source>
</reference>